<reference evidence="3" key="2">
    <citation type="submission" date="2020-09" db="EMBL/GenBank/DDBJ databases">
        <authorList>
            <person name="Sun Q."/>
            <person name="Zhou Y."/>
        </authorList>
    </citation>
    <scope>NUCLEOTIDE SEQUENCE</scope>
    <source>
        <strain evidence="3">CGMCC 1.12214</strain>
    </source>
</reference>
<evidence type="ECO:0000313" key="3">
    <source>
        <dbReference type="EMBL" id="GGH15680.1"/>
    </source>
</evidence>
<sequence length="242" mass="25594">MSRVLHAAVLTVAIGFGNGVANASPTPSQGDQARSLPQATALGDGELTLAPLAFIQFCNAHADQCRPAGESEVALTPARWSEMAAVNAAVNARIAPNAGKDGFKWSLETRYGNCNDYAVQKRSALIARGFPANALSLAAVVTGSGENHLVLTVRTDRGDFVLDNLRGRVVAWNLSGYKWVKRQSAAQPRYWVSLEPSRAARPTIARTAPPVRRGAEKPVASASAASDPFSNESWTLRGGVDG</sequence>
<organism evidence="3 4">
    <name type="scientific">Alsobacter metallidurans</name>
    <dbReference type="NCBI Taxonomy" id="340221"/>
    <lineage>
        <taxon>Bacteria</taxon>
        <taxon>Pseudomonadati</taxon>
        <taxon>Pseudomonadota</taxon>
        <taxon>Alphaproteobacteria</taxon>
        <taxon>Hyphomicrobiales</taxon>
        <taxon>Alsobacteraceae</taxon>
        <taxon>Alsobacter</taxon>
    </lineage>
</organism>
<dbReference type="PANTHER" id="PTHR39327:SF1">
    <property type="entry name" value="BLR5470 PROTEIN"/>
    <property type="match status" value="1"/>
</dbReference>
<proteinExistence type="predicted"/>
<gene>
    <name evidence="3" type="ORF">GCM10007036_15840</name>
</gene>
<feature type="signal peptide" evidence="2">
    <location>
        <begin position="1"/>
        <end position="23"/>
    </location>
</feature>
<dbReference type="Pfam" id="PF06035">
    <property type="entry name" value="Peptidase_C93"/>
    <property type="match status" value="1"/>
</dbReference>
<dbReference type="Gene3D" id="3.10.620.30">
    <property type="match status" value="1"/>
</dbReference>
<evidence type="ECO:0008006" key="5">
    <source>
        <dbReference type="Google" id="ProtNLM"/>
    </source>
</evidence>
<keyword evidence="2" id="KW-0732">Signal</keyword>
<reference evidence="3" key="1">
    <citation type="journal article" date="2014" name="Int. J. Syst. Evol. Microbiol.">
        <title>Complete genome sequence of Corynebacterium casei LMG S-19264T (=DSM 44701T), isolated from a smear-ripened cheese.</title>
        <authorList>
            <consortium name="US DOE Joint Genome Institute (JGI-PGF)"/>
            <person name="Walter F."/>
            <person name="Albersmeier A."/>
            <person name="Kalinowski J."/>
            <person name="Ruckert C."/>
        </authorList>
    </citation>
    <scope>NUCLEOTIDE SEQUENCE</scope>
    <source>
        <strain evidence="3">CGMCC 1.12214</strain>
    </source>
</reference>
<evidence type="ECO:0000256" key="2">
    <source>
        <dbReference type="SAM" id="SignalP"/>
    </source>
</evidence>
<evidence type="ECO:0000313" key="4">
    <source>
        <dbReference type="Proteomes" id="UP000603912"/>
    </source>
</evidence>
<feature type="chain" id="PRO_5037102778" description="Transglutaminase-like cysteine proteinase" evidence="2">
    <location>
        <begin position="24"/>
        <end position="242"/>
    </location>
</feature>
<dbReference type="PANTHER" id="PTHR39327">
    <property type="match status" value="1"/>
</dbReference>
<feature type="compositionally biased region" description="Low complexity" evidence="1">
    <location>
        <begin position="203"/>
        <end position="212"/>
    </location>
</feature>
<feature type="region of interest" description="Disordered" evidence="1">
    <location>
        <begin position="203"/>
        <end position="242"/>
    </location>
</feature>
<dbReference type="Proteomes" id="UP000603912">
    <property type="component" value="Unassembled WGS sequence"/>
</dbReference>
<evidence type="ECO:0000256" key="1">
    <source>
        <dbReference type="SAM" id="MobiDB-lite"/>
    </source>
</evidence>
<name>A0A917I5W8_9HYPH</name>
<keyword evidence="4" id="KW-1185">Reference proteome</keyword>
<accession>A0A917I5W8</accession>
<dbReference type="InterPro" id="IPR010319">
    <property type="entry name" value="Transglutaminase-like_Cys_pept"/>
</dbReference>
<protein>
    <recommendedName>
        <fullName evidence="5">Transglutaminase-like cysteine proteinase</fullName>
    </recommendedName>
</protein>
<dbReference type="RefSeq" id="WP_188517105.1">
    <property type="nucleotide sequence ID" value="NZ_BMES01000001.1"/>
</dbReference>
<dbReference type="AlphaFoldDB" id="A0A917I5W8"/>
<comment type="caution">
    <text evidence="3">The sequence shown here is derived from an EMBL/GenBank/DDBJ whole genome shotgun (WGS) entry which is preliminary data.</text>
</comment>
<dbReference type="EMBL" id="BMES01000001">
    <property type="protein sequence ID" value="GGH15680.1"/>
    <property type="molecule type" value="Genomic_DNA"/>
</dbReference>